<dbReference type="GO" id="GO:0005737">
    <property type="term" value="C:cytoplasm"/>
    <property type="evidence" value="ECO:0007669"/>
    <property type="project" value="UniProtKB-SubCell"/>
</dbReference>
<accession>A0A1L7D688</accession>
<keyword evidence="8" id="KW-0819">tRNA processing</keyword>
<feature type="compositionally biased region" description="Acidic residues" evidence="17">
    <location>
        <begin position="832"/>
        <end position="847"/>
    </location>
</feature>
<feature type="compositionally biased region" description="Basic residues" evidence="17">
    <location>
        <begin position="1271"/>
        <end position="1289"/>
    </location>
</feature>
<dbReference type="EC" id="3.1.26.12" evidence="15"/>
<dbReference type="GO" id="GO:0046872">
    <property type="term" value="F:metal ion binding"/>
    <property type="evidence" value="ECO:0007669"/>
    <property type="project" value="UniProtKB-KW"/>
</dbReference>
<feature type="compositionally biased region" description="Basic residues" evidence="17">
    <location>
        <begin position="1032"/>
        <end position="1049"/>
    </location>
</feature>
<dbReference type="InterPro" id="IPR012340">
    <property type="entry name" value="NA-bd_OB-fold"/>
</dbReference>
<evidence type="ECO:0000259" key="18">
    <source>
        <dbReference type="PROSITE" id="PS50126"/>
    </source>
</evidence>
<dbReference type="Gene3D" id="2.40.50.140">
    <property type="entry name" value="Nucleic acid-binding proteins"/>
    <property type="match status" value="1"/>
</dbReference>
<dbReference type="Gene3D" id="1.10.10.2480">
    <property type="match status" value="1"/>
</dbReference>
<evidence type="ECO:0000256" key="9">
    <source>
        <dbReference type="ARBA" id="ARBA00022723"/>
    </source>
</evidence>
<evidence type="ECO:0000256" key="7">
    <source>
        <dbReference type="ARBA" id="ARBA00022664"/>
    </source>
</evidence>
<dbReference type="PANTHER" id="PTHR30001:SF0">
    <property type="entry name" value="RIBONUCLEASE G"/>
    <property type="match status" value="1"/>
</dbReference>
<evidence type="ECO:0000256" key="11">
    <source>
        <dbReference type="ARBA" id="ARBA00022833"/>
    </source>
</evidence>
<feature type="compositionally biased region" description="Basic and acidic residues" evidence="17">
    <location>
        <begin position="1101"/>
        <end position="1112"/>
    </location>
</feature>
<protein>
    <recommendedName>
        <fullName evidence="16">Ribonuclease E</fullName>
        <ecNumber evidence="15">3.1.26.12</ecNumber>
    </recommendedName>
</protein>
<feature type="compositionally biased region" description="Polar residues" evidence="17">
    <location>
        <begin position="897"/>
        <end position="915"/>
    </location>
</feature>
<dbReference type="NCBIfam" id="TIGR00757">
    <property type="entry name" value="RNaseEG"/>
    <property type="match status" value="1"/>
</dbReference>
<dbReference type="STRING" id="161895.CPHO_03230"/>
<keyword evidence="9" id="KW-0479">Metal-binding</keyword>
<dbReference type="FunFam" id="2.40.50.140:FF:000066">
    <property type="entry name" value="Ribonuclease E"/>
    <property type="match status" value="1"/>
</dbReference>
<organism evidence="19 20">
    <name type="scientific">Corynebacterium phocae</name>
    <dbReference type="NCBI Taxonomy" id="161895"/>
    <lineage>
        <taxon>Bacteria</taxon>
        <taxon>Bacillati</taxon>
        <taxon>Actinomycetota</taxon>
        <taxon>Actinomycetes</taxon>
        <taxon>Mycobacteriales</taxon>
        <taxon>Corynebacteriaceae</taxon>
        <taxon>Corynebacterium</taxon>
    </lineage>
</organism>
<feature type="compositionally biased region" description="Basic and acidic residues" evidence="17">
    <location>
        <begin position="179"/>
        <end position="203"/>
    </location>
</feature>
<evidence type="ECO:0000256" key="12">
    <source>
        <dbReference type="ARBA" id="ARBA00022842"/>
    </source>
</evidence>
<keyword evidence="5" id="KW-0963">Cytoplasm</keyword>
<feature type="compositionally biased region" description="Low complexity" evidence="17">
    <location>
        <begin position="991"/>
        <end position="1003"/>
    </location>
</feature>
<name>A0A1L7D688_9CORY</name>
<dbReference type="GO" id="GO:0003723">
    <property type="term" value="F:RNA binding"/>
    <property type="evidence" value="ECO:0007669"/>
    <property type="project" value="UniProtKB-KW"/>
</dbReference>
<comment type="catalytic activity">
    <reaction evidence="14">
        <text>Endonucleolytic cleavage of single-stranded RNA in A- and U-rich regions.</text>
        <dbReference type="EC" id="3.1.26.12"/>
    </reaction>
</comment>
<feature type="compositionally biased region" description="Low complexity" evidence="17">
    <location>
        <begin position="1194"/>
        <end position="1206"/>
    </location>
</feature>
<evidence type="ECO:0000256" key="4">
    <source>
        <dbReference type="ARBA" id="ARBA00005522"/>
    </source>
</evidence>
<dbReference type="GO" id="GO:0006364">
    <property type="term" value="P:rRNA processing"/>
    <property type="evidence" value="ECO:0007669"/>
    <property type="project" value="UniProtKB-KW"/>
</dbReference>
<keyword evidence="12" id="KW-0460">Magnesium</keyword>
<dbReference type="InterPro" id="IPR019307">
    <property type="entry name" value="RNA-bd_AU-1/RNase_E/G"/>
</dbReference>
<evidence type="ECO:0000256" key="3">
    <source>
        <dbReference type="ARBA" id="ARBA00004496"/>
    </source>
</evidence>
<keyword evidence="7" id="KW-0507">mRNA processing</keyword>
<dbReference type="GO" id="GO:0008033">
    <property type="term" value="P:tRNA processing"/>
    <property type="evidence" value="ECO:0007669"/>
    <property type="project" value="UniProtKB-KW"/>
</dbReference>
<feature type="compositionally biased region" description="Low complexity" evidence="17">
    <location>
        <begin position="1234"/>
        <end position="1252"/>
    </location>
</feature>
<dbReference type="InterPro" id="IPR004659">
    <property type="entry name" value="RNase_E/G"/>
</dbReference>
<feature type="domain" description="S1 motif" evidence="18">
    <location>
        <begin position="409"/>
        <end position="492"/>
    </location>
</feature>
<sequence length="1289" mass="141771">MGDFSAAASLASRLDRSEIPNKIRLHAVAKMVGLQTKQAVELLAQQGIKKVAQSSVTGEEANALLDSIIAAGKPAEKPARKTTRKRATAKTEDVEPTNAAVEPAAEPAALDSPAEDKPAKRTRKRATRRSARSGGEQEKSTATLAEGQGDVTGGSAAEAPNAGVPNADAPNAGVPNAEDPAKLEERVRKNVDNEISQIERKVEEELDSQQPADEAHPDSPAEQDAGQPQDGQRDRGDNRHVDTGTVDVAQLHEALVEAGLDLEDPFAPVVTPKPDLDDDEDGFEYAPIFMPPKEPSKPKRRSTRKAKEESAAEPEEVEQIEEPRGIRGSTRIEAQRRRRQELREKGRERKHLVSQAEFLARRESVERTMVVREKERNDGGGKVTQVAVLEDNLLVEHFVTSETQASMIGNIYLGRVQNVLPSMEAAFIDIGQGRNGVVYAGEINWRQAGLGGRSRKIEQALKSGDQLLVQVAKDPVGHKGARLTTQISLAGRYLVYVPNGRSAGISRKLPVPERKRLKGILERVVPDDGGAIIRTAAENVPEQAIAKDVNRLHSMWEDILKRANKEKSSKGAKPVTLYEEPDLLVKVVRDLFNEDFHKLVVDGNRSFNTIDHYVQSVAPDLADRVERYDRRANGGQDAFESYQIDEQLQKALSRQVWLPSGGTLVIDRTEAMTVIDVNTGKFTGSGGNLEETVTRNNLEAAEEIVRQMRLRDLGGMIVVDFIDMVLPENQDLVLRRLKEALGRDRTRHQVSEVTSLGLVQMTRKRLGTGLVETFSTECEACNGRGILVHEYPVDEDEEFNSQQSRKGGKPRKRANDPARHPAIVALHQDGQDSQDDQDAQDGQDSQDDQLNQDSQHDQDSHDDSASRENRNGRGNRNSRGRKKLRRDARYREDASQDDATQNGANPDHANQSSSYEDLADAVIAPSTDSSAHGSGDADSQDGDEQSGRGRDRRAKRRRGTRGSSRGRAGRLGTQDGDHPDPGTNAQEDTSNIEAIAHAAADNAEATDEVGEFTSYIPDNQEQAQEAQEQSRRNRRRRATKKVSAKKDRHQVKDQSKDRGKEETGRRSQDSDAPQPAGLTYDEALAAFEASPRRKRKTRGNSRSDHKPRREDFAPSEQGQAGPEPEEKREKRTRVKPQQDKAPRAAKSERSSEQEVESAASARRRRRVVRKLTPERAEKDAPNKTSVAKAEPKAAKAAQADVEAGKASEQAEGTQQRSRRRARKRVAVRRTTGESTSPSAGTPAGSTAAGNAPDAQDRKPSEKQAKADNSKKKTVKGPHGRRRVVRRSTT</sequence>
<keyword evidence="20" id="KW-1185">Reference proteome</keyword>
<evidence type="ECO:0000256" key="16">
    <source>
        <dbReference type="ARBA" id="ARBA00072999"/>
    </source>
</evidence>
<feature type="compositionally biased region" description="Basic residues" evidence="17">
    <location>
        <begin position="1216"/>
        <end position="1227"/>
    </location>
</feature>
<dbReference type="PROSITE" id="PS50126">
    <property type="entry name" value="S1"/>
    <property type="match status" value="1"/>
</dbReference>
<evidence type="ECO:0000256" key="2">
    <source>
        <dbReference type="ARBA" id="ARBA00001947"/>
    </source>
</evidence>
<dbReference type="GO" id="GO:0008995">
    <property type="term" value="F:ribonuclease E activity"/>
    <property type="evidence" value="ECO:0007669"/>
    <property type="project" value="UniProtKB-EC"/>
</dbReference>
<feature type="compositionally biased region" description="Low complexity" evidence="17">
    <location>
        <begin position="961"/>
        <end position="972"/>
    </location>
</feature>
<feature type="compositionally biased region" description="Basic and acidic residues" evidence="17">
    <location>
        <begin position="1254"/>
        <end position="1270"/>
    </location>
</feature>
<keyword evidence="11" id="KW-0862">Zinc</keyword>
<dbReference type="KEGG" id="cpho:CPHO_03230"/>
<reference evidence="19 20" key="1">
    <citation type="submission" date="2014-08" db="EMBL/GenBank/DDBJ databases">
        <title>Complete genome sequence of Corynebacterium phocae M408/89/1(T)(=DSM 44612(T)), isolated from the common seal (Phoca vitulina).</title>
        <authorList>
            <person name="Ruckert C."/>
            <person name="Albersmeier A."/>
            <person name="Winkler A."/>
            <person name="Kalinowski J."/>
        </authorList>
    </citation>
    <scope>NUCLEOTIDE SEQUENCE [LARGE SCALE GENOMIC DNA]</scope>
    <source>
        <strain evidence="19 20">M408/89/1</strain>
    </source>
</reference>
<dbReference type="CDD" id="cd04453">
    <property type="entry name" value="S1_RNase_E"/>
    <property type="match status" value="1"/>
</dbReference>
<feature type="compositionally biased region" description="Basic and acidic residues" evidence="17">
    <location>
        <begin position="1136"/>
        <end position="1152"/>
    </location>
</feature>
<feature type="region of interest" description="Disordered" evidence="17">
    <location>
        <begin position="73"/>
        <end position="246"/>
    </location>
</feature>
<evidence type="ECO:0000256" key="17">
    <source>
        <dbReference type="SAM" id="MobiDB-lite"/>
    </source>
</evidence>
<dbReference type="GO" id="GO:0006397">
    <property type="term" value="P:mRNA processing"/>
    <property type="evidence" value="ECO:0007669"/>
    <property type="project" value="UniProtKB-KW"/>
</dbReference>
<proteinExistence type="inferred from homology"/>
<keyword evidence="10" id="KW-0378">Hydrolase</keyword>
<feature type="compositionally biased region" description="Low complexity" evidence="17">
    <location>
        <begin position="96"/>
        <end position="109"/>
    </location>
</feature>
<evidence type="ECO:0000256" key="10">
    <source>
        <dbReference type="ARBA" id="ARBA00022801"/>
    </source>
</evidence>
<dbReference type="Proteomes" id="UP000185491">
    <property type="component" value="Chromosome"/>
</dbReference>
<evidence type="ECO:0000256" key="1">
    <source>
        <dbReference type="ARBA" id="ARBA00001946"/>
    </source>
</evidence>
<dbReference type="Pfam" id="PF10150">
    <property type="entry name" value="RNase_E_G"/>
    <property type="match status" value="1"/>
</dbReference>
<evidence type="ECO:0000313" key="20">
    <source>
        <dbReference type="Proteomes" id="UP000185491"/>
    </source>
</evidence>
<feature type="region of interest" description="Disordered" evidence="17">
    <location>
        <begin position="793"/>
        <end position="816"/>
    </location>
</feature>
<comment type="subcellular location">
    <subcellularLocation>
        <location evidence="3">Cytoplasm</location>
    </subcellularLocation>
</comment>
<evidence type="ECO:0000256" key="5">
    <source>
        <dbReference type="ARBA" id="ARBA00022490"/>
    </source>
</evidence>
<keyword evidence="6" id="KW-0698">rRNA processing</keyword>
<keyword evidence="13" id="KW-0694">RNA-binding</keyword>
<feature type="compositionally biased region" description="Basic residues" evidence="17">
    <location>
        <begin position="950"/>
        <end position="960"/>
    </location>
</feature>
<feature type="compositionally biased region" description="Basic residues" evidence="17">
    <location>
        <begin position="120"/>
        <end position="131"/>
    </location>
</feature>
<feature type="compositionally biased region" description="Basic and acidic residues" evidence="17">
    <location>
        <begin position="1171"/>
        <end position="1181"/>
    </location>
</feature>
<evidence type="ECO:0000256" key="15">
    <source>
        <dbReference type="ARBA" id="ARBA00066879"/>
    </source>
</evidence>
<feature type="compositionally biased region" description="Basic and acidic residues" evidence="17">
    <location>
        <begin position="854"/>
        <end position="871"/>
    </location>
</feature>
<evidence type="ECO:0000256" key="8">
    <source>
        <dbReference type="ARBA" id="ARBA00022694"/>
    </source>
</evidence>
<feature type="compositionally biased region" description="Basic residues" evidence="17">
    <location>
        <begin position="876"/>
        <end position="886"/>
    </location>
</feature>
<feature type="compositionally biased region" description="Low complexity" evidence="17">
    <location>
        <begin position="928"/>
        <end position="937"/>
    </location>
</feature>
<feature type="compositionally biased region" description="Basic and acidic residues" evidence="17">
    <location>
        <begin position="231"/>
        <end position="242"/>
    </location>
</feature>
<comment type="cofactor">
    <cofactor evidence="1">
        <name>Mg(2+)</name>
        <dbReference type="ChEBI" id="CHEBI:18420"/>
    </cofactor>
</comment>
<evidence type="ECO:0000256" key="14">
    <source>
        <dbReference type="ARBA" id="ARBA00050524"/>
    </source>
</evidence>
<comment type="similarity">
    <text evidence="4">Belongs to the RNase E/G family.</text>
</comment>
<dbReference type="EMBL" id="CP009249">
    <property type="protein sequence ID" value="APT93630.1"/>
    <property type="molecule type" value="Genomic_DNA"/>
</dbReference>
<evidence type="ECO:0000256" key="6">
    <source>
        <dbReference type="ARBA" id="ARBA00022552"/>
    </source>
</evidence>
<feature type="region of interest" description="Disordered" evidence="17">
    <location>
        <begin position="829"/>
        <end position="1289"/>
    </location>
</feature>
<dbReference type="SUPFAM" id="SSF50249">
    <property type="entry name" value="Nucleic acid-binding proteins"/>
    <property type="match status" value="1"/>
</dbReference>
<dbReference type="PANTHER" id="PTHR30001">
    <property type="entry name" value="RIBONUCLEASE"/>
    <property type="match status" value="1"/>
</dbReference>
<evidence type="ECO:0000256" key="13">
    <source>
        <dbReference type="ARBA" id="ARBA00022884"/>
    </source>
</evidence>
<evidence type="ECO:0000313" key="19">
    <source>
        <dbReference type="EMBL" id="APT93630.1"/>
    </source>
</evidence>
<dbReference type="InterPro" id="IPR003029">
    <property type="entry name" value="S1_domain"/>
</dbReference>
<feature type="region of interest" description="Disordered" evidence="17">
    <location>
        <begin position="265"/>
        <end position="348"/>
    </location>
</feature>
<feature type="compositionally biased region" description="Basic and acidic residues" evidence="17">
    <location>
        <begin position="1050"/>
        <end position="1069"/>
    </location>
</feature>
<feature type="compositionally biased region" description="Acidic residues" evidence="17">
    <location>
        <begin position="311"/>
        <end position="320"/>
    </location>
</feature>
<dbReference type="SMART" id="SM00316">
    <property type="entry name" value="S1"/>
    <property type="match status" value="1"/>
</dbReference>
<comment type="cofactor">
    <cofactor evidence="2">
        <name>Zn(2+)</name>
        <dbReference type="ChEBI" id="CHEBI:29105"/>
    </cofactor>
</comment>
<gene>
    <name evidence="19" type="ORF">CPHO_03230</name>
</gene>